<keyword evidence="10" id="KW-1185">Reference proteome</keyword>
<feature type="domain" description="Threonine/serine exporter-like N-terminal" evidence="8">
    <location>
        <begin position="19"/>
        <end position="257"/>
    </location>
</feature>
<proteinExistence type="inferred from homology"/>
<dbReference type="InterPro" id="IPR050539">
    <property type="entry name" value="ThrE_Dicarb/AminoAcid_Exp"/>
</dbReference>
<keyword evidence="4 7" id="KW-1133">Transmembrane helix</keyword>
<comment type="similarity">
    <text evidence="6">Belongs to the ThrE exporter (TC 2.A.79) family.</text>
</comment>
<feature type="transmembrane region" description="Helical" evidence="7">
    <location>
        <begin position="238"/>
        <end position="260"/>
    </location>
</feature>
<evidence type="ECO:0000256" key="1">
    <source>
        <dbReference type="ARBA" id="ARBA00004651"/>
    </source>
</evidence>
<accession>A0A4Q0XXK2</accession>
<evidence type="ECO:0000313" key="10">
    <source>
        <dbReference type="Proteomes" id="UP000290191"/>
    </source>
</evidence>
<gene>
    <name evidence="9" type="ORF">CRV06_13440</name>
</gene>
<keyword evidence="5 7" id="KW-0472">Membrane</keyword>
<dbReference type="STRING" id="877500.GCA_000935065_01216"/>
<keyword evidence="2" id="KW-1003">Cell membrane</keyword>
<dbReference type="GO" id="GO:0015744">
    <property type="term" value="P:succinate transport"/>
    <property type="evidence" value="ECO:0007669"/>
    <property type="project" value="TreeGrafter"/>
</dbReference>
<evidence type="ECO:0000256" key="6">
    <source>
        <dbReference type="ARBA" id="ARBA00034125"/>
    </source>
</evidence>
<feature type="transmembrane region" description="Helical" evidence="7">
    <location>
        <begin position="207"/>
        <end position="226"/>
    </location>
</feature>
<dbReference type="Proteomes" id="UP000290191">
    <property type="component" value="Unassembled WGS sequence"/>
</dbReference>
<comment type="caution">
    <text evidence="9">The sequence shown here is derived from an EMBL/GenBank/DDBJ whole genome shotgun (WGS) entry which is preliminary data.</text>
</comment>
<dbReference type="GO" id="GO:0022857">
    <property type="term" value="F:transmembrane transporter activity"/>
    <property type="evidence" value="ECO:0007669"/>
    <property type="project" value="InterPro"/>
</dbReference>
<evidence type="ECO:0000259" key="8">
    <source>
        <dbReference type="Pfam" id="PF06738"/>
    </source>
</evidence>
<dbReference type="PANTHER" id="PTHR34390:SF2">
    <property type="entry name" value="SUCCINATE TRANSPORTER SUBUNIT YJJP-RELATED"/>
    <property type="match status" value="1"/>
</dbReference>
<dbReference type="InterPro" id="IPR010619">
    <property type="entry name" value="ThrE-like_N"/>
</dbReference>
<dbReference type="GO" id="GO:0005886">
    <property type="term" value="C:plasma membrane"/>
    <property type="evidence" value="ECO:0007669"/>
    <property type="project" value="UniProtKB-SubCell"/>
</dbReference>
<evidence type="ECO:0000256" key="4">
    <source>
        <dbReference type="ARBA" id="ARBA00022989"/>
    </source>
</evidence>
<dbReference type="AlphaFoldDB" id="A0A4Q0XXK2"/>
<name>A0A4Q0XXK2_9BACT</name>
<evidence type="ECO:0000313" key="9">
    <source>
        <dbReference type="EMBL" id="RXJ61424.1"/>
    </source>
</evidence>
<feature type="transmembrane region" description="Helical" evidence="7">
    <location>
        <begin position="175"/>
        <end position="195"/>
    </location>
</feature>
<comment type="subcellular location">
    <subcellularLocation>
        <location evidence="1">Cell membrane</location>
        <topology evidence="1">Multi-pass membrane protein</topology>
    </subcellularLocation>
</comment>
<organism evidence="9 10">
    <name type="scientific">Halarcobacter anaerophilus</name>
    <dbReference type="NCBI Taxonomy" id="877500"/>
    <lineage>
        <taxon>Bacteria</taxon>
        <taxon>Pseudomonadati</taxon>
        <taxon>Campylobacterota</taxon>
        <taxon>Epsilonproteobacteria</taxon>
        <taxon>Campylobacterales</taxon>
        <taxon>Arcobacteraceae</taxon>
        <taxon>Halarcobacter</taxon>
    </lineage>
</organism>
<keyword evidence="3 7" id="KW-0812">Transmembrane</keyword>
<dbReference type="Pfam" id="PF06738">
    <property type="entry name" value="ThrE"/>
    <property type="match status" value="1"/>
</dbReference>
<dbReference type="RefSeq" id="WP_044416309.1">
    <property type="nucleotide sequence ID" value="NZ_CP041070.1"/>
</dbReference>
<evidence type="ECO:0000256" key="5">
    <source>
        <dbReference type="ARBA" id="ARBA00023136"/>
    </source>
</evidence>
<protein>
    <submittedName>
        <fullName evidence="9">Threonine/serine exporter</fullName>
    </submittedName>
</protein>
<evidence type="ECO:0000256" key="2">
    <source>
        <dbReference type="ARBA" id="ARBA00022475"/>
    </source>
</evidence>
<feature type="transmembrane region" description="Helical" evidence="7">
    <location>
        <begin position="125"/>
        <end position="142"/>
    </location>
</feature>
<evidence type="ECO:0000256" key="7">
    <source>
        <dbReference type="SAM" id="Phobius"/>
    </source>
</evidence>
<sequence length="263" mass="29177">MNEKKEKLTYEEQTKITRTIIKAAVLMLEYGAESRLIETVAQRLGKALNVDSVEVSLIPSAIVLTTLNDKQTQSVTTTRRAHHKPINMSIVCDVLKMCYKVEKEKLSVDFAIKAMKEIKPNYYNNWLKIFMVALSCACFAYLNEADWQAFATTFVASGIAMFVRQELSRKKFVQIITFGVTAFVATIIAALSQIYNLTATPNTALSASVLLLAPGFPFVNSVLDAVKGYLAMGWGRWMQAVLLTAATSIGIVFALTVLNIQGW</sequence>
<dbReference type="OrthoDB" id="9813917at2"/>
<dbReference type="PANTHER" id="PTHR34390">
    <property type="entry name" value="UPF0442 PROTEIN YJJB-RELATED"/>
    <property type="match status" value="1"/>
</dbReference>
<dbReference type="EMBL" id="PDKO01000015">
    <property type="protein sequence ID" value="RXJ61424.1"/>
    <property type="molecule type" value="Genomic_DNA"/>
</dbReference>
<reference evidence="9 10" key="1">
    <citation type="submission" date="2017-10" db="EMBL/GenBank/DDBJ databases">
        <title>Genomics of the genus Arcobacter.</title>
        <authorList>
            <person name="Perez-Cataluna A."/>
            <person name="Figueras M.J."/>
        </authorList>
    </citation>
    <scope>NUCLEOTIDE SEQUENCE [LARGE SCALE GENOMIC DNA]</scope>
    <source>
        <strain evidence="9 10">DSM 24636</strain>
    </source>
</reference>
<evidence type="ECO:0000256" key="3">
    <source>
        <dbReference type="ARBA" id="ARBA00022692"/>
    </source>
</evidence>